<reference evidence="15" key="3">
    <citation type="submission" date="2025-09" db="UniProtKB">
        <authorList>
            <consortium name="Ensembl"/>
        </authorList>
    </citation>
    <scope>IDENTIFICATION</scope>
    <source>
        <strain evidence="15">Glennie</strain>
    </source>
</reference>
<evidence type="ECO:0000313" key="15">
    <source>
        <dbReference type="Ensembl" id="ENSOANP00000000422.2"/>
    </source>
</evidence>
<feature type="transmembrane region" description="Helical" evidence="13">
    <location>
        <begin position="6"/>
        <end position="34"/>
    </location>
</feature>
<keyword evidence="7 13" id="KW-1133">Transmembrane helix</keyword>
<evidence type="ECO:0000256" key="7">
    <source>
        <dbReference type="ARBA" id="ARBA00022989"/>
    </source>
</evidence>
<dbReference type="Proteomes" id="UP000002279">
    <property type="component" value="Chromosome X5"/>
</dbReference>
<dbReference type="Gene3D" id="1.20.1070.10">
    <property type="entry name" value="Rhodopsin 7-helix transmembrane proteins"/>
    <property type="match status" value="1"/>
</dbReference>
<dbReference type="InParanoid" id="F6YV29"/>
<dbReference type="Ensembl" id="ENSOANT00000000422.2">
    <property type="protein sequence ID" value="ENSOANP00000000422.2"/>
    <property type="gene ID" value="ENSOANG00000000246.2"/>
</dbReference>
<evidence type="ECO:0000313" key="16">
    <source>
        <dbReference type="Proteomes" id="UP000002279"/>
    </source>
</evidence>
<feature type="transmembrane region" description="Helical" evidence="13">
    <location>
        <begin position="91"/>
        <end position="120"/>
    </location>
</feature>
<proteinExistence type="inferred from homology"/>
<evidence type="ECO:0000256" key="8">
    <source>
        <dbReference type="ARBA" id="ARBA00023040"/>
    </source>
</evidence>
<dbReference type="InterPro" id="IPR017452">
    <property type="entry name" value="GPCR_Rhodpsn_7TM"/>
</dbReference>
<evidence type="ECO:0000256" key="9">
    <source>
        <dbReference type="ARBA" id="ARBA00023136"/>
    </source>
</evidence>
<dbReference type="STRING" id="9258.ENSOANP00000000422"/>
<dbReference type="GO" id="GO:0005886">
    <property type="term" value="C:plasma membrane"/>
    <property type="evidence" value="ECO:0000318"/>
    <property type="project" value="GO_Central"/>
</dbReference>
<dbReference type="HOGENOM" id="CLU_058641_0_1_1"/>
<feature type="transmembrane region" description="Helical" evidence="13">
    <location>
        <begin position="46"/>
        <end position="71"/>
    </location>
</feature>
<evidence type="ECO:0000256" key="10">
    <source>
        <dbReference type="ARBA" id="ARBA00023170"/>
    </source>
</evidence>
<dbReference type="GO" id="GO:0007606">
    <property type="term" value="P:sensory perception of chemical stimulus"/>
    <property type="evidence" value="ECO:0007669"/>
    <property type="project" value="UniProtKB-ARBA"/>
</dbReference>
<protein>
    <recommendedName>
        <fullName evidence="13">Vomeronasal type-1 receptor</fullName>
    </recommendedName>
</protein>
<evidence type="ECO:0000256" key="3">
    <source>
        <dbReference type="ARBA" id="ARBA00010663"/>
    </source>
</evidence>
<evidence type="ECO:0000256" key="12">
    <source>
        <dbReference type="ARBA" id="ARBA00023224"/>
    </source>
</evidence>
<feature type="transmembrane region" description="Helical" evidence="13">
    <location>
        <begin position="229"/>
        <end position="249"/>
    </location>
</feature>
<evidence type="ECO:0000256" key="13">
    <source>
        <dbReference type="RuleBase" id="RU364061"/>
    </source>
</evidence>
<dbReference type="FunFam" id="1.20.1070.10:FF:000033">
    <property type="entry name" value="Vomeronasal type-1 receptor"/>
    <property type="match status" value="1"/>
</dbReference>
<dbReference type="PROSITE" id="PS50262">
    <property type="entry name" value="G_PROTEIN_RECEP_F1_2"/>
    <property type="match status" value="1"/>
</dbReference>
<dbReference type="GO" id="GO:0005550">
    <property type="term" value="F:pheromone binding"/>
    <property type="evidence" value="ECO:0000318"/>
    <property type="project" value="GO_Central"/>
</dbReference>
<organism evidence="15 16">
    <name type="scientific">Ornithorhynchus anatinus</name>
    <name type="common">Duckbill platypus</name>
    <dbReference type="NCBI Taxonomy" id="9258"/>
    <lineage>
        <taxon>Eukaryota</taxon>
        <taxon>Metazoa</taxon>
        <taxon>Chordata</taxon>
        <taxon>Craniata</taxon>
        <taxon>Vertebrata</taxon>
        <taxon>Euteleostomi</taxon>
        <taxon>Mammalia</taxon>
        <taxon>Monotremata</taxon>
        <taxon>Ornithorhynchidae</taxon>
        <taxon>Ornithorhynchus</taxon>
    </lineage>
</organism>
<dbReference type="GeneTree" id="ENSGT00960000186612"/>
<dbReference type="SUPFAM" id="SSF81321">
    <property type="entry name" value="Family A G protein-coupled receptor-like"/>
    <property type="match status" value="1"/>
</dbReference>
<reference evidence="15" key="2">
    <citation type="submission" date="2025-08" db="UniProtKB">
        <authorList>
            <consortium name="Ensembl"/>
        </authorList>
    </citation>
    <scope>IDENTIFICATION</scope>
    <source>
        <strain evidence="15">Glennie</strain>
    </source>
</reference>
<dbReference type="Pfam" id="PF03402">
    <property type="entry name" value="V1R"/>
    <property type="match status" value="1"/>
</dbReference>
<reference evidence="15 16" key="1">
    <citation type="journal article" date="2008" name="Nature">
        <title>Genome analysis of the platypus reveals unique signatures of evolution.</title>
        <authorList>
            <person name="Warren W.C."/>
            <person name="Hillier L.W."/>
            <person name="Marshall Graves J.A."/>
            <person name="Birney E."/>
            <person name="Ponting C.P."/>
            <person name="Grutzner F."/>
            <person name="Belov K."/>
            <person name="Miller W."/>
            <person name="Clarke L."/>
            <person name="Chinwalla A.T."/>
            <person name="Yang S.P."/>
            <person name="Heger A."/>
            <person name="Locke D.P."/>
            <person name="Miethke P."/>
            <person name="Waters P.D."/>
            <person name="Veyrunes F."/>
            <person name="Fulton L."/>
            <person name="Fulton B."/>
            <person name="Graves T."/>
            <person name="Wallis J."/>
            <person name="Puente X.S."/>
            <person name="Lopez-Otin C."/>
            <person name="Ordonez G.R."/>
            <person name="Eichler E.E."/>
            <person name="Chen L."/>
            <person name="Cheng Z."/>
            <person name="Deakin J.E."/>
            <person name="Alsop A."/>
            <person name="Thompson K."/>
            <person name="Kirby P."/>
            <person name="Papenfuss A.T."/>
            <person name="Wakefield M.J."/>
            <person name="Olender T."/>
            <person name="Lancet D."/>
            <person name="Huttley G.A."/>
            <person name="Smit A.F."/>
            <person name="Pask A."/>
            <person name="Temple-Smith P."/>
            <person name="Batzer M.A."/>
            <person name="Walker J.A."/>
            <person name="Konkel M.K."/>
            <person name="Harris R.S."/>
            <person name="Whittington C.M."/>
            <person name="Wong E.S."/>
            <person name="Gemmell N.J."/>
            <person name="Buschiazzo E."/>
            <person name="Vargas Jentzsch I.M."/>
            <person name="Merkel A."/>
            <person name="Schmitz J."/>
            <person name="Zemann A."/>
            <person name="Churakov G."/>
            <person name="Kriegs J.O."/>
            <person name="Brosius J."/>
            <person name="Murchison E.P."/>
            <person name="Sachidanandam R."/>
            <person name="Smith C."/>
            <person name="Hannon G.J."/>
            <person name="Tsend-Ayush E."/>
            <person name="McMillan D."/>
            <person name="Attenborough R."/>
            <person name="Rens W."/>
            <person name="Ferguson-Smith M."/>
            <person name="Lefevre C.M."/>
            <person name="Sharp J.A."/>
            <person name="Nicholas K.R."/>
            <person name="Ray D.A."/>
            <person name="Kube M."/>
            <person name="Reinhardt R."/>
            <person name="Pringle T.H."/>
            <person name="Taylor J."/>
            <person name="Jones R.C."/>
            <person name="Nixon B."/>
            <person name="Dacheux J.L."/>
            <person name="Niwa H."/>
            <person name="Sekita Y."/>
            <person name="Huang X."/>
            <person name="Stark A."/>
            <person name="Kheradpour P."/>
            <person name="Kellis M."/>
            <person name="Flicek P."/>
            <person name="Chen Y."/>
            <person name="Webber C."/>
            <person name="Hardison R."/>
            <person name="Nelson J."/>
            <person name="Hallsworth-Pepin K."/>
            <person name="Delehaunty K."/>
            <person name="Markovic C."/>
            <person name="Minx P."/>
            <person name="Feng Y."/>
            <person name="Kremitzki C."/>
            <person name="Mitreva M."/>
            <person name="Glasscock J."/>
            <person name="Wylie T."/>
            <person name="Wohldmann P."/>
            <person name="Thiru P."/>
            <person name="Nhan M.N."/>
            <person name="Pohl C.S."/>
            <person name="Smith S.M."/>
            <person name="Hou S."/>
            <person name="Nefedov M."/>
            <person name="de Jong P.J."/>
            <person name="Renfree M.B."/>
            <person name="Mardis E.R."/>
            <person name="Wilson R.K."/>
        </authorList>
    </citation>
    <scope>NUCLEOTIDE SEQUENCE [LARGE SCALE GENOMIC DNA]</scope>
    <source>
        <strain evidence="15 16">Glennie</strain>
    </source>
</reference>
<keyword evidence="4 13" id="KW-1003">Cell membrane</keyword>
<evidence type="ECO:0000256" key="2">
    <source>
        <dbReference type="ARBA" id="ARBA00004651"/>
    </source>
</evidence>
<comment type="function">
    <text evidence="1">Putative pheromone receptor.</text>
</comment>
<comment type="subcellular location">
    <subcellularLocation>
        <location evidence="2 13">Cell membrane</location>
        <topology evidence="2 13">Multi-pass membrane protein</topology>
    </subcellularLocation>
</comment>
<dbReference type="InterPro" id="IPR004072">
    <property type="entry name" value="Vmron_rcpt_1"/>
</dbReference>
<evidence type="ECO:0000256" key="5">
    <source>
        <dbReference type="ARBA" id="ARBA00022507"/>
    </source>
</evidence>
<comment type="similarity">
    <text evidence="3 13">Belongs to the G-protein coupled receptor 1 family.</text>
</comment>
<dbReference type="GO" id="GO:0019236">
    <property type="term" value="P:response to pheromone"/>
    <property type="evidence" value="ECO:0007669"/>
    <property type="project" value="UniProtKB-KW"/>
</dbReference>
<keyword evidence="5 13" id="KW-0589">Pheromone response</keyword>
<evidence type="ECO:0000256" key="6">
    <source>
        <dbReference type="ARBA" id="ARBA00022692"/>
    </source>
</evidence>
<keyword evidence="10 13" id="KW-0675">Receptor</keyword>
<keyword evidence="9 13" id="KW-0472">Membrane</keyword>
<evidence type="ECO:0000256" key="4">
    <source>
        <dbReference type="ARBA" id="ARBA00022475"/>
    </source>
</evidence>
<name>F6YV29_ORNAN</name>
<evidence type="ECO:0000256" key="1">
    <source>
        <dbReference type="ARBA" id="ARBA00003878"/>
    </source>
</evidence>
<dbReference type="AlphaFoldDB" id="F6YV29"/>
<keyword evidence="6 13" id="KW-0812">Transmembrane</keyword>
<evidence type="ECO:0000259" key="14">
    <source>
        <dbReference type="PROSITE" id="PS50262"/>
    </source>
</evidence>
<evidence type="ECO:0000256" key="11">
    <source>
        <dbReference type="ARBA" id="ARBA00023180"/>
    </source>
</evidence>
<keyword evidence="12 13" id="KW-0807">Transducer</keyword>
<dbReference type="PANTHER" id="PTHR24062">
    <property type="entry name" value="VOMERONASAL TYPE-1 RECEPTOR"/>
    <property type="match status" value="1"/>
</dbReference>
<keyword evidence="16" id="KW-1185">Reference proteome</keyword>
<sequence>MLLEDLVFSIFFLAQTGIGLLGNSALLLFYVNIFTSQPHQIKTTDLIITHLTVVNAVMLLTQMAPGMVLAYKRDIMDVVGCQIVLYMRRVARGLSICITCLLSVFQAITISPNTSCWAWLKRRAPKFILPSIPFFWISCLLLDINIMKMTEATRNATISTDVNRKFCAGSLDAVDLEDTAVISALTVRDVFSVILMSWSSGYMVMVFLQHRKQVQHIHSTSHSLKSSPVSRATQTILILVFCFVTSYYINSAPVLLIYIVEDASTLHDPGTFVGSCSPFSVP</sequence>
<accession>F6YV29</accession>
<keyword evidence="11" id="KW-0325">Glycoprotein</keyword>
<dbReference type="GO" id="GO:0016503">
    <property type="term" value="F:pheromone receptor activity"/>
    <property type="evidence" value="ECO:0007669"/>
    <property type="project" value="InterPro"/>
</dbReference>
<feature type="transmembrane region" description="Helical" evidence="13">
    <location>
        <begin position="127"/>
        <end position="147"/>
    </location>
</feature>
<keyword evidence="8 13" id="KW-0297">G-protein coupled receptor</keyword>
<dbReference type="OMA" id="INIMKMT"/>
<feature type="domain" description="G-protein coupled receptors family 1 profile" evidence="14">
    <location>
        <begin position="22"/>
        <end position="282"/>
    </location>
</feature>
<dbReference type="PRINTS" id="PR01534">
    <property type="entry name" value="VOMERONASL1R"/>
</dbReference>